<protein>
    <submittedName>
        <fullName evidence="2">Uncharacterized protein</fullName>
    </submittedName>
</protein>
<evidence type="ECO:0000313" key="2">
    <source>
        <dbReference type="EMBL" id="PCI30963.1"/>
    </source>
</evidence>
<proteinExistence type="predicted"/>
<reference evidence="3" key="1">
    <citation type="submission" date="2017-08" db="EMBL/GenBank/DDBJ databases">
        <title>A dynamic microbial community with high functional redundancy inhabits the cold, oxic subseafloor aquifer.</title>
        <authorList>
            <person name="Tully B.J."/>
            <person name="Wheat C.G."/>
            <person name="Glazer B.T."/>
            <person name="Huber J.A."/>
        </authorList>
    </citation>
    <scope>NUCLEOTIDE SEQUENCE [LARGE SCALE GENOMIC DNA]</scope>
</reference>
<comment type="caution">
    <text evidence="2">The sequence shown here is derived from an EMBL/GenBank/DDBJ whole genome shotgun (WGS) entry which is preliminary data.</text>
</comment>
<accession>A0A2A4TBR2</accession>
<name>A0A2A4TBR2_9DELT</name>
<gene>
    <name evidence="2" type="ORF">COB67_00475</name>
</gene>
<dbReference type="Proteomes" id="UP000218113">
    <property type="component" value="Unassembled WGS sequence"/>
</dbReference>
<keyword evidence="1" id="KW-1133">Transmembrane helix</keyword>
<dbReference type="EMBL" id="NVSR01000001">
    <property type="protein sequence ID" value="PCI30963.1"/>
    <property type="molecule type" value="Genomic_DNA"/>
</dbReference>
<organism evidence="2 3">
    <name type="scientific">SAR324 cluster bacterium</name>
    <dbReference type="NCBI Taxonomy" id="2024889"/>
    <lineage>
        <taxon>Bacteria</taxon>
        <taxon>Deltaproteobacteria</taxon>
        <taxon>SAR324 cluster</taxon>
    </lineage>
</organism>
<evidence type="ECO:0000256" key="1">
    <source>
        <dbReference type="SAM" id="Phobius"/>
    </source>
</evidence>
<keyword evidence="1" id="KW-0812">Transmembrane</keyword>
<dbReference type="AlphaFoldDB" id="A0A2A4TBR2"/>
<sequence>MSNKKETNKFMNWIAVWGLPTMAFCTLLLLMMIAEVSFGILTKPAEEKRLNELKNAIASLSPLECRGRRSGKQSPPSVLRKVDMYKVLKDERIIDKETKIIFDVYSECKPFV</sequence>
<keyword evidence="1" id="KW-0472">Membrane</keyword>
<evidence type="ECO:0000313" key="3">
    <source>
        <dbReference type="Proteomes" id="UP000218113"/>
    </source>
</evidence>
<feature type="transmembrane region" description="Helical" evidence="1">
    <location>
        <begin position="12"/>
        <end position="34"/>
    </location>
</feature>